<reference evidence="2" key="1">
    <citation type="submission" date="2016-06" db="EMBL/GenBank/DDBJ databases">
        <title>Complete genome sequence of Actinoalloteichus fjordicus DSM 46855 (=ADI127-17), type strain of the new species Actinoalloteichus fjordicus.</title>
        <authorList>
            <person name="Ruckert C."/>
            <person name="Nouioui I."/>
            <person name="Willmese J."/>
            <person name="van Wezel G."/>
            <person name="Klenk H.-P."/>
            <person name="Kalinowski J."/>
            <person name="Zotchev S.B."/>
        </authorList>
    </citation>
    <scope>NUCLEOTIDE SEQUENCE [LARGE SCALE GENOMIC DNA]</scope>
    <source>
        <strain evidence="2">ADI127-7</strain>
    </source>
</reference>
<dbReference type="Gene3D" id="2.20.130.10">
    <property type="entry name" value="CAC2371-like domains"/>
    <property type="match status" value="1"/>
</dbReference>
<dbReference type="AlphaFoldDB" id="A0AAC9LBK0"/>
<dbReference type="Proteomes" id="UP000185511">
    <property type="component" value="Chromosome"/>
</dbReference>
<name>A0AAC9LBK0_9PSEU</name>
<dbReference type="EMBL" id="CP016076">
    <property type="protein sequence ID" value="APU14581.1"/>
    <property type="molecule type" value="Genomic_DNA"/>
</dbReference>
<sequence>MSRTVVISLGTSLSEMTGGRFPGSVHASAGSAARPDALGQVAEAVLGSEQHRTAELLDVLDGRLTERLDVVRVGDDVLPQLAHEGSVSGALAAARRALRPGGLVVAAVPELSGLRSLRPTAPPPKVTGVGETRQIIVQLWDWAEDGTGYGLEVMRLHRIQGRWEVAHSTSTRHRVLSRDQIAQAFEIAGFVGVQRLSPAESGHPLPVWVAVAPR</sequence>
<proteinExistence type="predicted"/>
<evidence type="ECO:0000313" key="1">
    <source>
        <dbReference type="EMBL" id="APU14581.1"/>
    </source>
</evidence>
<accession>A0AAC9LBK0</accession>
<keyword evidence="2" id="KW-1185">Reference proteome</keyword>
<protein>
    <recommendedName>
        <fullName evidence="3">Methyltransferase</fullName>
    </recommendedName>
</protein>
<organism evidence="1 2">
    <name type="scientific">Actinoalloteichus fjordicus</name>
    <dbReference type="NCBI Taxonomy" id="1612552"/>
    <lineage>
        <taxon>Bacteria</taxon>
        <taxon>Bacillati</taxon>
        <taxon>Actinomycetota</taxon>
        <taxon>Actinomycetes</taxon>
        <taxon>Pseudonocardiales</taxon>
        <taxon>Pseudonocardiaceae</taxon>
        <taxon>Actinoalloteichus</taxon>
    </lineage>
</organism>
<evidence type="ECO:0008006" key="3">
    <source>
        <dbReference type="Google" id="ProtNLM"/>
    </source>
</evidence>
<evidence type="ECO:0000313" key="2">
    <source>
        <dbReference type="Proteomes" id="UP000185511"/>
    </source>
</evidence>
<gene>
    <name evidence="1" type="ORF">UA74_12605</name>
</gene>
<dbReference type="KEGG" id="acad:UA74_12605"/>
<dbReference type="Gene3D" id="3.40.50.150">
    <property type="entry name" value="Vaccinia Virus protein VP39"/>
    <property type="match status" value="1"/>
</dbReference>
<dbReference type="SUPFAM" id="SSF53335">
    <property type="entry name" value="S-adenosyl-L-methionine-dependent methyltransferases"/>
    <property type="match status" value="1"/>
</dbReference>
<dbReference type="InterPro" id="IPR029063">
    <property type="entry name" value="SAM-dependent_MTases_sf"/>
</dbReference>